<protein>
    <submittedName>
        <fullName evidence="1">Uncharacterized protein</fullName>
    </submittedName>
</protein>
<organism evidence="1 2">
    <name type="scientific">Vibrio ponticus</name>
    <dbReference type="NCBI Taxonomy" id="265668"/>
    <lineage>
        <taxon>Bacteria</taxon>
        <taxon>Pseudomonadati</taxon>
        <taxon>Pseudomonadota</taxon>
        <taxon>Gammaproteobacteria</taxon>
        <taxon>Vibrionales</taxon>
        <taxon>Vibrionaceae</taxon>
        <taxon>Vibrio</taxon>
    </lineage>
</organism>
<dbReference type="InterPro" id="IPR013398">
    <property type="entry name" value="CRISPR-assoc_prot_Csy2"/>
</dbReference>
<accession>A0A3N3DU69</accession>
<evidence type="ECO:0000313" key="1">
    <source>
        <dbReference type="EMBL" id="ROV57909.1"/>
    </source>
</evidence>
<evidence type="ECO:0000313" key="2">
    <source>
        <dbReference type="Proteomes" id="UP000278792"/>
    </source>
</evidence>
<proteinExistence type="predicted"/>
<dbReference type="EMBL" id="RKIK01000106">
    <property type="protein sequence ID" value="ROV57909.1"/>
    <property type="molecule type" value="Genomic_DNA"/>
</dbReference>
<comment type="caution">
    <text evidence="1">The sequence shown here is derived from an EMBL/GenBank/DDBJ whole genome shotgun (WGS) entry which is preliminary data.</text>
</comment>
<reference evidence="1 2" key="1">
    <citation type="submission" date="2018-11" db="EMBL/GenBank/DDBJ databases">
        <title>Vibrio ponticus strain CAIM 1751 pathogenic for the snapper Lutjanus guttatus.</title>
        <authorList>
            <person name="Soto-Rodriguez S."/>
            <person name="Lozano-Olvera R."/>
            <person name="Gomez-Gil B."/>
        </authorList>
    </citation>
    <scope>NUCLEOTIDE SEQUENCE [LARGE SCALE GENOMIC DNA]</scope>
    <source>
        <strain evidence="1 2">CAIM 1751</strain>
    </source>
</reference>
<dbReference type="Proteomes" id="UP000278792">
    <property type="component" value="Unassembled WGS sequence"/>
</dbReference>
<gene>
    <name evidence="1" type="ORF">EGH82_20910</name>
</gene>
<name>A0A3N3DU69_9VIBR</name>
<dbReference type="RefSeq" id="WP_123783531.1">
    <property type="nucleotide sequence ID" value="NZ_RKIK01000106.1"/>
</dbReference>
<dbReference type="AlphaFoldDB" id="A0A3N3DU69"/>
<sequence>MMKLSDVLAIEDNAVKQATLKKMFMPYSDNIEIDGCEEEALTVLLNLSAHHKGAPCSDWLDVEKAKSYLSQQKNIDKSLGEIKWFHTHNLKYPDCRVSEQRIIGEPLTAADAFISSAKLPPSLGWSHNSAVYRHTIWLLNSFYWQSQSVNVVSLIQQQNPVWLELLQAFGLSAKSLELLSAEIELQLSSATLPTEVDTYSKQLQFPWHNDYLSVTPVVSHAMQAELEYRQRDDKSNLKFVTMSLPNSASIGNLCGSVGGYMKVLNYPLNVEPVSNVSLAIQTLFSNRQKRGRYFDDYQVTNAKICEILNRLIGAEPLKTYKQRAKARKDQSKILRKQVALWMLPLIELRDRADSDERERIIHESERLIHDFLTLPEAELPSLASQLNQRLHVTFQENKFARKYAYHPKLMQVVKAQIVWVLDRLSQPKSEGYAGGEEQYIYLSSLRVQDALAMSCPYLCGAPSLTAIWGFIHHYQRELNRLTNDGVASEFLGFAFYVRSQTITATAKLTEPNSLAKARSISNAKRPTIRGDRLADIEIDLVIRVQSNGRISDYSSDLKNALPLSLAGGSVFQPLMSSKIDWLRTFNSRSSLFSTLKGLPCYGRWLYPKEKQPETFDELESMLREDESCLPISNGYHLLELPTPRENALTDLHAYAENTLGLAEQVNPIDMRFSGSEHFFDLAFWSLECSPTTILIKKS</sequence>
<dbReference type="Pfam" id="PF09614">
    <property type="entry name" value="Cas_Csy2"/>
    <property type="match status" value="1"/>
</dbReference>